<gene>
    <name evidence="2" type="ORF">A3A97_04865</name>
</gene>
<dbReference type="InterPro" id="IPR038720">
    <property type="entry name" value="YprB_RNase_H-like_dom"/>
</dbReference>
<dbReference type="Gene3D" id="3.30.420.10">
    <property type="entry name" value="Ribonuclease H-like superfamily/Ribonuclease H"/>
    <property type="match status" value="1"/>
</dbReference>
<protein>
    <recommendedName>
        <fullName evidence="1">YprB ribonuclease H-like domain-containing protein</fullName>
    </recommendedName>
</protein>
<feature type="domain" description="YprB ribonuclease H-like" evidence="1">
    <location>
        <begin position="26"/>
        <end position="151"/>
    </location>
</feature>
<proteinExistence type="predicted"/>
<comment type="caution">
    <text evidence="2">The sequence shown here is derived from an EMBL/GenBank/DDBJ whole genome shotgun (WGS) entry which is preliminary data.</text>
</comment>
<dbReference type="EMBL" id="MHSW01000012">
    <property type="protein sequence ID" value="OHA52207.1"/>
    <property type="molecule type" value="Genomic_DNA"/>
</dbReference>
<reference evidence="2 3" key="1">
    <citation type="journal article" date="2016" name="Nat. Commun.">
        <title>Thousands of microbial genomes shed light on interconnected biogeochemical processes in an aquifer system.</title>
        <authorList>
            <person name="Anantharaman K."/>
            <person name="Brown C.T."/>
            <person name="Hug L.A."/>
            <person name="Sharon I."/>
            <person name="Castelle C.J."/>
            <person name="Probst A.J."/>
            <person name="Thomas B.C."/>
            <person name="Singh A."/>
            <person name="Wilkins M.J."/>
            <person name="Karaoz U."/>
            <person name="Brodie E.L."/>
            <person name="Williams K.H."/>
            <person name="Hubbard S.S."/>
            <person name="Banfield J.F."/>
        </authorList>
    </citation>
    <scope>NUCLEOTIDE SEQUENCE [LARGE SCALE GENOMIC DNA]</scope>
</reference>
<dbReference type="Proteomes" id="UP000176951">
    <property type="component" value="Unassembled WGS sequence"/>
</dbReference>
<dbReference type="GO" id="GO:0003676">
    <property type="term" value="F:nucleic acid binding"/>
    <property type="evidence" value="ECO:0007669"/>
    <property type="project" value="InterPro"/>
</dbReference>
<dbReference type="AlphaFoldDB" id="A0A1G2PV60"/>
<dbReference type="InterPro" id="IPR036397">
    <property type="entry name" value="RNaseH_sf"/>
</dbReference>
<dbReference type="SUPFAM" id="SSF53098">
    <property type="entry name" value="Ribonuclease H-like"/>
    <property type="match status" value="1"/>
</dbReference>
<evidence type="ECO:0000259" key="1">
    <source>
        <dbReference type="Pfam" id="PF13482"/>
    </source>
</evidence>
<sequence length="260" mass="29719">MLVLDLETKKQFSDVGGQEFADRLGISLVGVYDYVDDKFVAFRENQIDELLGLIKSREKVIGFNIKAFDWKVLQPYAKELFLKNVPTLDLMEDVANFLGFRVGLAALSETNLGETKSGHGLEAIKWYQEGNWELLEKYCLDDVRLTRDLYELGSKQGYLKVLNKNGSTYIVPVRWGREKSDHDILETLRRAQLTRRPVELRYIVSGNNQDPQAKGIFEVNSVLSKKADLRDYSNGKNQEIALVNILNAEIKEVPHTQSLF</sequence>
<dbReference type="InterPro" id="IPR012337">
    <property type="entry name" value="RNaseH-like_sf"/>
</dbReference>
<accession>A0A1G2PV60</accession>
<evidence type="ECO:0000313" key="3">
    <source>
        <dbReference type="Proteomes" id="UP000176951"/>
    </source>
</evidence>
<organism evidence="2 3">
    <name type="scientific">Candidatus Terrybacteria bacterium RIFCSPLOWO2_01_FULL_40_23</name>
    <dbReference type="NCBI Taxonomy" id="1802366"/>
    <lineage>
        <taxon>Bacteria</taxon>
        <taxon>Candidatus Terryibacteriota</taxon>
    </lineage>
</organism>
<name>A0A1G2PV60_9BACT</name>
<evidence type="ECO:0000313" key="2">
    <source>
        <dbReference type="EMBL" id="OHA52207.1"/>
    </source>
</evidence>
<dbReference type="Pfam" id="PF13482">
    <property type="entry name" value="RNase_H_2"/>
    <property type="match status" value="1"/>
</dbReference>